<comment type="caution">
    <text evidence="1">The sequence shown here is derived from an EMBL/GenBank/DDBJ whole genome shotgun (WGS) entry which is preliminary data.</text>
</comment>
<protein>
    <submittedName>
        <fullName evidence="1">4001_t:CDS:1</fullName>
    </submittedName>
</protein>
<dbReference type="Proteomes" id="UP001153678">
    <property type="component" value="Unassembled WGS sequence"/>
</dbReference>
<feature type="non-terminal residue" evidence="1">
    <location>
        <position position="1"/>
    </location>
</feature>
<name>A0A9W4SVN0_9GLOM</name>
<dbReference type="EMBL" id="CAMKVN010002721">
    <property type="protein sequence ID" value="CAI2182325.1"/>
    <property type="molecule type" value="Genomic_DNA"/>
</dbReference>
<dbReference type="AlphaFoldDB" id="A0A9W4SVN0"/>
<dbReference type="OrthoDB" id="2426429at2759"/>
<keyword evidence="2" id="KW-1185">Reference proteome</keyword>
<accession>A0A9W4SVN0</accession>
<proteinExistence type="predicted"/>
<sequence length="56" mass="6536">YNDSIAERKEEISIQGVKLVRFQERNLHSMNDYITALQMVLNIDKDIGYLSNPTNH</sequence>
<evidence type="ECO:0000313" key="1">
    <source>
        <dbReference type="EMBL" id="CAI2182325.1"/>
    </source>
</evidence>
<organism evidence="1 2">
    <name type="scientific">Funneliformis geosporum</name>
    <dbReference type="NCBI Taxonomy" id="1117311"/>
    <lineage>
        <taxon>Eukaryota</taxon>
        <taxon>Fungi</taxon>
        <taxon>Fungi incertae sedis</taxon>
        <taxon>Mucoromycota</taxon>
        <taxon>Glomeromycotina</taxon>
        <taxon>Glomeromycetes</taxon>
        <taxon>Glomerales</taxon>
        <taxon>Glomeraceae</taxon>
        <taxon>Funneliformis</taxon>
    </lineage>
</organism>
<evidence type="ECO:0000313" key="2">
    <source>
        <dbReference type="Proteomes" id="UP001153678"/>
    </source>
</evidence>
<reference evidence="1" key="1">
    <citation type="submission" date="2022-08" db="EMBL/GenBank/DDBJ databases">
        <authorList>
            <person name="Kallberg Y."/>
            <person name="Tangrot J."/>
            <person name="Rosling A."/>
        </authorList>
    </citation>
    <scope>NUCLEOTIDE SEQUENCE</scope>
    <source>
        <strain evidence="1">Wild A</strain>
    </source>
</reference>
<gene>
    <name evidence="1" type="ORF">FWILDA_LOCUS10526</name>
</gene>